<dbReference type="InterPro" id="IPR014710">
    <property type="entry name" value="RmlC-like_jellyroll"/>
</dbReference>
<dbReference type="PROSITE" id="PS50109">
    <property type="entry name" value="HIS_KIN"/>
    <property type="match status" value="1"/>
</dbReference>
<dbReference type="EC" id="2.7.13.3" evidence="2"/>
<dbReference type="SUPFAM" id="SSF55874">
    <property type="entry name" value="ATPase domain of HSP90 chaperone/DNA topoisomerase II/histidine kinase"/>
    <property type="match status" value="1"/>
</dbReference>
<dbReference type="GeneID" id="69706343"/>
<evidence type="ECO:0000256" key="3">
    <source>
        <dbReference type="ARBA" id="ARBA00022553"/>
    </source>
</evidence>
<dbReference type="GO" id="GO:0004673">
    <property type="term" value="F:protein histidine kinase activity"/>
    <property type="evidence" value="ECO:0007669"/>
    <property type="project" value="UniProtKB-EC"/>
</dbReference>
<feature type="domain" description="Histidine kinase" evidence="5">
    <location>
        <begin position="251"/>
        <end position="456"/>
    </location>
</feature>
<dbReference type="InterPro" id="IPR000595">
    <property type="entry name" value="cNMP-bd_dom"/>
</dbReference>
<dbReference type="Gene3D" id="3.30.565.10">
    <property type="entry name" value="Histidine kinase-like ATPase, C-terminal domain"/>
    <property type="match status" value="1"/>
</dbReference>
<dbReference type="PANTHER" id="PTHR43065">
    <property type="entry name" value="SENSOR HISTIDINE KINASE"/>
    <property type="match status" value="1"/>
</dbReference>
<evidence type="ECO:0000256" key="2">
    <source>
        <dbReference type="ARBA" id="ARBA00012438"/>
    </source>
</evidence>
<reference evidence="6" key="1">
    <citation type="submission" date="2021-03" db="EMBL/GenBank/DDBJ databases">
        <title>Plesiomonas shigelloides zfcc0051, isolated from zebrafish feces.</title>
        <authorList>
            <person name="Vanderhoek Z."/>
            <person name="Gaulke C."/>
        </authorList>
    </citation>
    <scope>NUCLEOTIDE SEQUENCE</scope>
    <source>
        <strain evidence="6">Zfcc0051</strain>
    </source>
</reference>
<dbReference type="InterPro" id="IPR004358">
    <property type="entry name" value="Sig_transdc_His_kin-like_C"/>
</dbReference>
<gene>
    <name evidence="6" type="ORF">J2R62_13295</name>
</gene>
<dbReference type="Pfam" id="PF00027">
    <property type="entry name" value="cNMP_binding"/>
    <property type="match status" value="1"/>
</dbReference>
<dbReference type="Gene3D" id="2.60.120.10">
    <property type="entry name" value="Jelly Rolls"/>
    <property type="match status" value="1"/>
</dbReference>
<dbReference type="KEGG" id="pshi:SAMEA2665130_1473"/>
<name>A0A8I1W8F5_PLESH</name>
<proteinExistence type="predicted"/>
<organism evidence="6 7">
    <name type="scientific">Plesiomonas shigelloides</name>
    <name type="common">Aeromonas shigelloides</name>
    <dbReference type="NCBI Taxonomy" id="703"/>
    <lineage>
        <taxon>Bacteria</taxon>
        <taxon>Pseudomonadati</taxon>
        <taxon>Pseudomonadota</taxon>
        <taxon>Gammaproteobacteria</taxon>
        <taxon>Enterobacterales</taxon>
        <taxon>Enterobacteriaceae</taxon>
        <taxon>Plesiomonas</taxon>
    </lineage>
</organism>
<comment type="catalytic activity">
    <reaction evidence="1">
        <text>ATP + protein L-histidine = ADP + protein N-phospho-L-histidine.</text>
        <dbReference type="EC" id="2.7.13.3"/>
    </reaction>
</comment>
<dbReference type="Gene3D" id="1.10.287.130">
    <property type="match status" value="1"/>
</dbReference>
<feature type="domain" description="Cyclic nucleotide-binding" evidence="4">
    <location>
        <begin position="30"/>
        <end position="107"/>
    </location>
</feature>
<dbReference type="Proteomes" id="UP000664658">
    <property type="component" value="Unassembled WGS sequence"/>
</dbReference>
<evidence type="ECO:0000313" key="6">
    <source>
        <dbReference type="EMBL" id="MBO1109171.1"/>
    </source>
</evidence>
<evidence type="ECO:0000313" key="7">
    <source>
        <dbReference type="Proteomes" id="UP000664658"/>
    </source>
</evidence>
<dbReference type="Pfam" id="PF02518">
    <property type="entry name" value="HATPase_c"/>
    <property type="match status" value="1"/>
</dbReference>
<evidence type="ECO:0000256" key="1">
    <source>
        <dbReference type="ARBA" id="ARBA00000085"/>
    </source>
</evidence>
<dbReference type="PANTHER" id="PTHR43065:SF48">
    <property type="entry name" value="HISTIDINE KINASE"/>
    <property type="match status" value="1"/>
</dbReference>
<accession>A0A8I1W8F5</accession>
<dbReference type="SUPFAM" id="SSF51206">
    <property type="entry name" value="cAMP-binding domain-like"/>
    <property type="match status" value="1"/>
</dbReference>
<dbReference type="InterPro" id="IPR005467">
    <property type="entry name" value="His_kinase_dom"/>
</dbReference>
<dbReference type="PRINTS" id="PR00344">
    <property type="entry name" value="BCTRLSENSOR"/>
</dbReference>
<dbReference type="EMBL" id="JAFNAA010000015">
    <property type="protein sequence ID" value="MBO1109171.1"/>
    <property type="molecule type" value="Genomic_DNA"/>
</dbReference>
<dbReference type="InterPro" id="IPR018490">
    <property type="entry name" value="cNMP-bd_dom_sf"/>
</dbReference>
<dbReference type="InterPro" id="IPR036890">
    <property type="entry name" value="HATPase_C_sf"/>
</dbReference>
<sequence length="469" mass="52251">MPVSATQPTVFERIIRDYFTHPAQRVTLLPGDVLMDQGEFNERLYYVHSGQLIATVSAPDDVGEEEQAELFLASPGTFIGVHSFFSYRLVASSRVVAQTEAELAWIDIRTRPVDPELHGSLSEQFMPVIVEELQRRQWRLSQMAREREAANRRLHMAEKLSTLGQLAAGLAHELNNAVGVLARKSDYLSGVLRILLQEKSPSLISWFDRGQQTGQTASSSVVRQQAAELRRRFGLAPEQAKTLARALDDGAIPTELPQPLEGALQLWEIGRDCYDMQLAASHASGIVKSVKQLGGGDYQRQWGIDVNESVREALALLQSHLREVNVDLNLGQLPPLYGNTTELVQVWVNIIKNGWDAMKDAQTPDPTIKISTRAGKRSIQISLANNGPMIPEEVAARIFQPNFTTKTMSARRQGQTVGLGLGLYIVKRLVESYGGDLLLKSTPEYTRFRVRLPLQAEPLSSPERHDDDE</sequence>
<dbReference type="InterPro" id="IPR003594">
    <property type="entry name" value="HATPase_dom"/>
</dbReference>
<protein>
    <recommendedName>
        <fullName evidence="2">histidine kinase</fullName>
        <ecNumber evidence="2">2.7.13.3</ecNumber>
    </recommendedName>
</protein>
<evidence type="ECO:0000259" key="4">
    <source>
        <dbReference type="PROSITE" id="PS50042"/>
    </source>
</evidence>
<evidence type="ECO:0000259" key="5">
    <source>
        <dbReference type="PROSITE" id="PS50109"/>
    </source>
</evidence>
<keyword evidence="3" id="KW-0597">Phosphoprotein</keyword>
<dbReference type="PROSITE" id="PS50042">
    <property type="entry name" value="CNMP_BINDING_3"/>
    <property type="match status" value="1"/>
</dbReference>
<dbReference type="CDD" id="cd00038">
    <property type="entry name" value="CAP_ED"/>
    <property type="match status" value="1"/>
</dbReference>
<comment type="caution">
    <text evidence="6">The sequence shown here is derived from an EMBL/GenBank/DDBJ whole genome shotgun (WGS) entry which is preliminary data.</text>
</comment>
<dbReference type="SMART" id="SM00387">
    <property type="entry name" value="HATPase_c"/>
    <property type="match status" value="1"/>
</dbReference>
<dbReference type="AlphaFoldDB" id="A0A8I1W8F5"/>
<dbReference type="RefSeq" id="WP_010863517.1">
    <property type="nucleotide sequence ID" value="NZ_CP076371.1"/>
</dbReference>